<dbReference type="PANTHER" id="PTHR28055">
    <property type="entry name" value="ALTERED INHERITANCE OF MITOCHONDRIA PROTEIN 41, MITOCHONDRIAL"/>
    <property type="match status" value="1"/>
</dbReference>
<dbReference type="InterPro" id="IPR042184">
    <property type="entry name" value="YqeY/Aim41_N"/>
</dbReference>
<dbReference type="PANTHER" id="PTHR28055:SF1">
    <property type="entry name" value="ALTERED INHERITANCE OF MITOCHONDRIA PROTEIN 41, MITOCHONDRIAL"/>
    <property type="match status" value="1"/>
</dbReference>
<dbReference type="AlphaFoldDB" id="A0A1G2BJ75"/>
<dbReference type="Gene3D" id="1.10.1510.10">
    <property type="entry name" value="Uncharacterised protein YqeY/AIM41 PF09424, N-terminal domain"/>
    <property type="match status" value="1"/>
</dbReference>
<dbReference type="GO" id="GO:0016884">
    <property type="term" value="F:carbon-nitrogen ligase activity, with glutamine as amido-N-donor"/>
    <property type="evidence" value="ECO:0007669"/>
    <property type="project" value="InterPro"/>
</dbReference>
<protein>
    <recommendedName>
        <fullName evidence="3">Glutamyl-tRNA amidotransferase</fullName>
    </recommendedName>
</protein>
<dbReference type="EMBL" id="MHKK01000060">
    <property type="protein sequence ID" value="OGY88599.1"/>
    <property type="molecule type" value="Genomic_DNA"/>
</dbReference>
<reference evidence="1 2" key="1">
    <citation type="journal article" date="2016" name="Nat. Commun.">
        <title>Thousands of microbial genomes shed light on interconnected biogeochemical processes in an aquifer system.</title>
        <authorList>
            <person name="Anantharaman K."/>
            <person name="Brown C.T."/>
            <person name="Hug L.A."/>
            <person name="Sharon I."/>
            <person name="Castelle C.J."/>
            <person name="Probst A.J."/>
            <person name="Thomas B.C."/>
            <person name="Singh A."/>
            <person name="Wilkins M.J."/>
            <person name="Karaoz U."/>
            <person name="Brodie E.L."/>
            <person name="Williams K.H."/>
            <person name="Hubbard S.S."/>
            <person name="Banfield J.F."/>
        </authorList>
    </citation>
    <scope>NUCLEOTIDE SEQUENCE [LARGE SCALE GENOMIC DNA]</scope>
</reference>
<accession>A0A1G2BJ75</accession>
<dbReference type="InterPro" id="IPR019004">
    <property type="entry name" value="YqeY/Aim41"/>
</dbReference>
<dbReference type="Proteomes" id="UP000177817">
    <property type="component" value="Unassembled WGS sequence"/>
</dbReference>
<name>A0A1G2BJ75_9BACT</name>
<comment type="caution">
    <text evidence="1">The sequence shown here is derived from an EMBL/GenBank/DDBJ whole genome shotgun (WGS) entry which is preliminary data.</text>
</comment>
<gene>
    <name evidence="1" type="ORF">A2677_02770</name>
</gene>
<evidence type="ECO:0000313" key="2">
    <source>
        <dbReference type="Proteomes" id="UP000177817"/>
    </source>
</evidence>
<dbReference type="Gene3D" id="1.10.10.410">
    <property type="match status" value="1"/>
</dbReference>
<evidence type="ECO:0000313" key="1">
    <source>
        <dbReference type="EMBL" id="OGY88599.1"/>
    </source>
</evidence>
<evidence type="ECO:0008006" key="3">
    <source>
        <dbReference type="Google" id="ProtNLM"/>
    </source>
</evidence>
<proteinExistence type="predicted"/>
<dbReference type="SUPFAM" id="SSF89095">
    <property type="entry name" value="GatB/YqeY motif"/>
    <property type="match status" value="1"/>
</dbReference>
<dbReference type="InterPro" id="IPR003789">
    <property type="entry name" value="Asn/Gln_tRNA_amidoTrase-B-like"/>
</dbReference>
<organism evidence="1 2">
    <name type="scientific">Candidatus Komeilibacteria bacterium RIFCSPHIGHO2_01_FULL_52_14</name>
    <dbReference type="NCBI Taxonomy" id="1798549"/>
    <lineage>
        <taxon>Bacteria</taxon>
        <taxon>Candidatus Komeiliibacteriota</taxon>
    </lineage>
</organism>
<dbReference type="Pfam" id="PF09424">
    <property type="entry name" value="YqeY"/>
    <property type="match status" value="1"/>
</dbReference>
<sequence>MQLIHRIEQDLLVSLKAREQERIGALRMLKNALKNFAIEKRTPMESLTDEQVVSIVRQEVKRRKESMLAFESGGRLDLVAKERVELGILETYLPPALAADDLEAVIREVVAERKLSPPYQFGAVMGPVVKKIAGRADGTTVKAAVEAFIAKSA</sequence>
<dbReference type="InterPro" id="IPR023168">
    <property type="entry name" value="GatB_Yqey_C_2"/>
</dbReference>